<dbReference type="PANTHER" id="PTHR45527:SF1">
    <property type="entry name" value="FATTY ACID SYNTHASE"/>
    <property type="match status" value="1"/>
</dbReference>
<sequence length="2157" mass="238730">MLANDPIAMNARKQALKDYARQQLDAEYQGCPFFVMAPPASEMDTQVVTVSFALAEKLNNRIFSMAAASSLHRLSLFSACVKYLAFLHCREPEGSLTWAIGVEDMTGNVTSAALSAGRPAGVYLVPAKWCLTEEALAQPVKRLFGDELAQWKQVAVLTSSMPPQSVSSVMSQLPQVLVGYSETQAPFENIDTTSYSLSIWIQARPEETCLHMRFDPKRVDAELTSLLMDRLAWLLSGMVFEPGAPLASIPWLPKQEQERVAALSVPVPAPSLTYKNVAQAITTSIRDRAETRFLESGGQTVNFKQLGRYTEDLLTDPHLPLWESLGDCVLIVGAKGVETMLAAMACIRIGKLFCLQSHSAPEEQLSDVIALHNTRTILLQENFCEMEDFFRARGCQVVMLPHYDPASLTSLAYIADTSALAALLHNGEVVNPDDALCVLMTSGSEGKSKGSVNTHRALLNLSYEKQTLYRTAGARVASMANHTFDYFVLECVECLTQDIVLVMLPEEARIDAEKCVKFLRENRIDLLFTTTVLAEEIMVQGDIPGLQQLYFGGESLRTFQKNNYELFNVYGPSETGVITTYLPIVRNDQKMTVGKPVSGCQCVVVFPDTLEPCPIGVPGELLIGGVGVGAGYINRPDLTEKAFIYLDTEWLKGKYYRSGDLCCWDIQGEIEILGRRDRQLKVNGFRVELDAIEKNILDLPIVSQVAVIGIEDKRGHARVGAFIVAMDSWVTEQNIREALLSRIPAYMVPSQIILVSELPLTRNGKLDRQALKQILGKAAHGDIVRPNGPTQEWLVTCWARHLELEVDALSVDKSFFALGGHSLRAGRVLAEIQHEFGQVVSLLTFFQNDTIESLAKIIDAQLIDEDSMTMNGFSRLLETASLPSVDGRGPLSAQEARLYAQYRLHPESLAYILALAIPLLPEVSADAVYRALQALIERHDILRTRYRIDNEGIPYAEILPSLVVDQLLIDDQNQWLQVRTRAFDLGEGSLLRGYLQEVNTEHACLQLQIHHILVDKPSLEILQSEFEQLLAQASLAPVVLSYRSYAMALVDARQHQIWEQAGTFWKNYLEGLEFDPFGHGAVDAGSKMGTVSWCLSAANVAEVKRLCGTLNVTPATLFLAVWGLAVARAGRSNAFSISVANAFRPRRALETVGMFVSLSPCAFRFDQQTGTLDEFIKKLAGEQWSAVDHLFFPIEEALALLSRDPRMFGSNPLLNVAYSYIDIAEGEHEVPGADDSSVEAHGPLNLAVTHSAQSCRLTLEYQVDAFTDSQIETIAIRYQEILQQILSHDPYTLQVDELIVSTGAVRKAFRPIQRRESYTQIDAMLINAFLALADRPAVIDDEGVVTWGAFAELTAVYTRALNQSTIRRALILERQGRRLQAFLAACFLTRTTYLALETGTPEERIKEVIRHAEPDLVVKTGVVAPDGCAQSQDNAMVDSLPIDWCDFQSVKSRDDNPIAWILYSSGTTGRPKGICVAEHTAAQYVDSLVNTLGLKQGLRVAQQFSPSFDGYLEEVLLAWALQGTSVVADRYSLLDERKARAFLAHYRPDVISAAPALFSAWNRMPDLEPLPKVCISGGDFLAAGDISQLLERTQIWNSYGPTETCIAVSMVNCARLASGAALSIGEPFGHVAFAVVGPDGIRLQTGQWGELVIYGNFERHGYLNDPALTARKFGRDDQGDFFRTGDLVMADKDGLFYLKGRMDDSCKVRGNFIGLGELENKAGQYPGVTAAGAAVAFAGTPEACLVLAIEGEMSEGKANIQSGLQQYLARHYPRSHLPSAIFPVTYLPRTEIGKLDRQRIVALFQEWSEYAHQTLEEQISTMDEGLQTLITCWRKCLEYKGSLTLDSDFFLVSGSSLSAVRLASQLEMLFGITFSPVDVFRNATLGGQWSLIKGRRELHRVRDTLLEERFLNADEPGIPKLMLLPPALGGLIELQALADKLAGRVTVSVLTTEPGAVENLLAQGFKEALLSTLTLRIEAQGTHPLRPLWLGGYSLGAEILASLLEQQPELSQHINKLVFLDPNLQTEVFGGDELYSEFVEFFRGVNCLTFDSAGIDSGIDVETLQREFPALYREWCYYRLQHQILENSTFHERILALPLKNLSVAMFFSDDADGKCIDELTQKLKGCCAIHRKSGDHFEFVKQLTPNDFIDPEQGKT</sequence>
<evidence type="ECO:0000259" key="3">
    <source>
        <dbReference type="PROSITE" id="PS50075"/>
    </source>
</evidence>
<dbReference type="InterPro" id="IPR042099">
    <property type="entry name" value="ANL_N_sf"/>
</dbReference>
<dbReference type="Pfam" id="PF00550">
    <property type="entry name" value="PP-binding"/>
    <property type="match status" value="2"/>
</dbReference>
<gene>
    <name evidence="4" type="ORF">C5467_14225</name>
</gene>
<dbReference type="PROSITE" id="PS50075">
    <property type="entry name" value="CARRIER"/>
    <property type="match status" value="2"/>
</dbReference>
<keyword evidence="1" id="KW-0596">Phosphopantetheine</keyword>
<dbReference type="SUPFAM" id="SSF47336">
    <property type="entry name" value="ACP-like"/>
    <property type="match status" value="2"/>
</dbReference>
<dbReference type="PROSITE" id="PS00455">
    <property type="entry name" value="AMP_BINDING"/>
    <property type="match status" value="2"/>
</dbReference>
<dbReference type="InterPro" id="IPR020845">
    <property type="entry name" value="AMP-binding_CS"/>
</dbReference>
<keyword evidence="2" id="KW-0597">Phosphoprotein</keyword>
<dbReference type="Gene3D" id="3.30.300.30">
    <property type="match status" value="2"/>
</dbReference>
<dbReference type="InterPro" id="IPR029058">
    <property type="entry name" value="AB_hydrolase_fold"/>
</dbReference>
<dbReference type="InterPro" id="IPR000873">
    <property type="entry name" value="AMP-dep_synth/lig_dom"/>
</dbReference>
<comment type="caution">
    <text evidence="4">The sequence shown here is derived from an EMBL/GenBank/DDBJ whole genome shotgun (WGS) entry which is preliminary data.</text>
</comment>
<dbReference type="GO" id="GO:0044550">
    <property type="term" value="P:secondary metabolite biosynthetic process"/>
    <property type="evidence" value="ECO:0007669"/>
    <property type="project" value="TreeGrafter"/>
</dbReference>
<dbReference type="Gene3D" id="3.30.559.30">
    <property type="entry name" value="Nonribosomal peptide synthetase, condensation domain"/>
    <property type="match status" value="2"/>
</dbReference>
<dbReference type="Gene3D" id="1.10.1200.10">
    <property type="entry name" value="ACP-like"/>
    <property type="match status" value="1"/>
</dbReference>
<evidence type="ECO:0000313" key="5">
    <source>
        <dbReference type="Proteomes" id="UP000295598"/>
    </source>
</evidence>
<dbReference type="InterPro" id="IPR009081">
    <property type="entry name" value="PP-bd_ACP"/>
</dbReference>
<dbReference type="Gene3D" id="3.40.50.12780">
    <property type="entry name" value="N-terminal domain of ligase-like"/>
    <property type="match status" value="2"/>
</dbReference>
<dbReference type="GO" id="GO:0003824">
    <property type="term" value="F:catalytic activity"/>
    <property type="evidence" value="ECO:0007669"/>
    <property type="project" value="InterPro"/>
</dbReference>
<dbReference type="EMBL" id="PUJY01000023">
    <property type="protein sequence ID" value="TDB54211.1"/>
    <property type="molecule type" value="Genomic_DNA"/>
</dbReference>
<reference evidence="4 5" key="1">
    <citation type="journal article" date="2019" name="Int. J. Syst. Evol. Microbiol.">
        <title>Photorhabdus khanii subsp. guanajuatensis subsp. nov., isolated from Heterorhabditis atacamensis, and Photorhabdus luminescens subsp. mexicana subsp. nov., isolated from Heterorhabditis mexicana entomopathogenic nematodes.</title>
        <authorList>
            <person name="Machado R.A.R."/>
            <person name="Bruno P."/>
            <person name="Arce C.C.M."/>
            <person name="Liechti N."/>
            <person name="Kohler A."/>
            <person name="Bernal J."/>
            <person name="Bruggmann R."/>
            <person name="Turlings T.C.J."/>
        </authorList>
    </citation>
    <scope>NUCLEOTIDE SEQUENCE [LARGE SCALE GENOMIC DNA]</scope>
    <source>
        <strain evidence="4 5">MEX20-17</strain>
    </source>
</reference>
<organism evidence="4 5">
    <name type="scientific">Photorhabdus khanii subsp. guanajuatensis</name>
    <dbReference type="NCBI Taxonomy" id="2100166"/>
    <lineage>
        <taxon>Bacteria</taxon>
        <taxon>Pseudomonadati</taxon>
        <taxon>Pseudomonadota</taxon>
        <taxon>Gammaproteobacteria</taxon>
        <taxon>Enterobacterales</taxon>
        <taxon>Morganellaceae</taxon>
        <taxon>Photorhabdus</taxon>
    </lineage>
</organism>
<dbReference type="RefSeq" id="WP_132354982.1">
    <property type="nucleotide sequence ID" value="NZ_CAWOJO010000023.1"/>
</dbReference>
<dbReference type="InterPro" id="IPR036736">
    <property type="entry name" value="ACP-like_sf"/>
</dbReference>
<dbReference type="SUPFAM" id="SSF52777">
    <property type="entry name" value="CoA-dependent acyltransferases"/>
    <property type="match status" value="3"/>
</dbReference>
<dbReference type="Pfam" id="PF00501">
    <property type="entry name" value="AMP-binding"/>
    <property type="match status" value="2"/>
</dbReference>
<dbReference type="Gene3D" id="3.40.50.1820">
    <property type="entry name" value="alpha/beta hydrolase"/>
    <property type="match status" value="2"/>
</dbReference>
<dbReference type="Pfam" id="PF00668">
    <property type="entry name" value="Condensation"/>
    <property type="match status" value="1"/>
</dbReference>
<feature type="domain" description="Carrier" evidence="3">
    <location>
        <begin position="1820"/>
        <end position="1896"/>
    </location>
</feature>
<dbReference type="GO" id="GO:0031177">
    <property type="term" value="F:phosphopantetheine binding"/>
    <property type="evidence" value="ECO:0007669"/>
    <property type="project" value="InterPro"/>
</dbReference>
<dbReference type="Pfam" id="PF13193">
    <property type="entry name" value="AMP-binding_C"/>
    <property type="match status" value="1"/>
</dbReference>
<proteinExistence type="predicted"/>
<dbReference type="InterPro" id="IPR001242">
    <property type="entry name" value="Condensation_dom"/>
</dbReference>
<dbReference type="Gene3D" id="3.30.559.10">
    <property type="entry name" value="Chloramphenicol acetyltransferase-like domain"/>
    <property type="match status" value="1"/>
</dbReference>
<name>A0A4R4JL78_9GAMM</name>
<dbReference type="InterPro" id="IPR023213">
    <property type="entry name" value="CAT-like_dom_sf"/>
</dbReference>
<dbReference type="SUPFAM" id="SSF53474">
    <property type="entry name" value="alpha/beta-Hydrolases"/>
    <property type="match status" value="1"/>
</dbReference>
<dbReference type="Proteomes" id="UP000295598">
    <property type="component" value="Unassembled WGS sequence"/>
</dbReference>
<protein>
    <submittedName>
        <fullName evidence="4">Peptide synthetase</fullName>
    </submittedName>
</protein>
<accession>A0A4R4JL78</accession>
<dbReference type="InterPro" id="IPR025110">
    <property type="entry name" value="AMP-bd_C"/>
</dbReference>
<evidence type="ECO:0000256" key="1">
    <source>
        <dbReference type="ARBA" id="ARBA00022450"/>
    </source>
</evidence>
<feature type="domain" description="Carrier" evidence="3">
    <location>
        <begin position="785"/>
        <end position="862"/>
    </location>
</feature>
<dbReference type="SMART" id="SM00823">
    <property type="entry name" value="PKS_PP"/>
    <property type="match status" value="1"/>
</dbReference>
<evidence type="ECO:0000256" key="2">
    <source>
        <dbReference type="ARBA" id="ARBA00022553"/>
    </source>
</evidence>
<dbReference type="PANTHER" id="PTHR45527">
    <property type="entry name" value="NONRIBOSOMAL PEPTIDE SYNTHETASE"/>
    <property type="match status" value="1"/>
</dbReference>
<dbReference type="InterPro" id="IPR020806">
    <property type="entry name" value="PKS_PP-bd"/>
</dbReference>
<dbReference type="SUPFAM" id="SSF56801">
    <property type="entry name" value="Acetyl-CoA synthetase-like"/>
    <property type="match status" value="2"/>
</dbReference>
<dbReference type="GO" id="GO:0005737">
    <property type="term" value="C:cytoplasm"/>
    <property type="evidence" value="ECO:0007669"/>
    <property type="project" value="TreeGrafter"/>
</dbReference>
<evidence type="ECO:0000313" key="4">
    <source>
        <dbReference type="EMBL" id="TDB54211.1"/>
    </source>
</evidence>
<dbReference type="GO" id="GO:0043041">
    <property type="term" value="P:amino acid activation for nonribosomal peptide biosynthetic process"/>
    <property type="evidence" value="ECO:0007669"/>
    <property type="project" value="TreeGrafter"/>
</dbReference>
<dbReference type="InterPro" id="IPR045851">
    <property type="entry name" value="AMP-bd_C_sf"/>
</dbReference>